<dbReference type="Pfam" id="PF00270">
    <property type="entry name" value="DEAD"/>
    <property type="match status" value="1"/>
</dbReference>
<dbReference type="GO" id="GO:0008270">
    <property type="term" value="F:zinc ion binding"/>
    <property type="evidence" value="ECO:0007669"/>
    <property type="project" value="InterPro"/>
</dbReference>
<accession>L0S2F0</accession>
<dbReference type="Proteomes" id="UP000010802">
    <property type="component" value="Chromosome"/>
</dbReference>
<sequence>MEKLIDINKLYLCLKDIIDNREDVEKVREIILDLHFYIQKILLNRKEVDNIDRFSMESISMYLLSLLTNVTSEEMKKYIQDFYVEGLNIAGLIFELLADIEFEDPEKKYQYLFYSSVSYSLSDKEASAAVIGRRLKSIIENDKRINLEVDIKESCRYISFTLTRELKTIYKDRNKLGLPIKLSNNTIWEFLNRILIQNACCFVDGGDNKRVFRNIEELKNFLVIQDDIETLFYISLFSEVLQKMHSKSVWTILSQEGFLNEYINVLTKYDSKNVYELWRSQLDALRHNDNGFNYLSDSIKRVLISMPTSAGKSFIAELAIVKSLQLEEDKVCIYVTPTRALMSEIESNLFYRLRKVGYNVTSVLDTDENEYENDLLNHANVLVVTPEKLDLLMRRHKEFIERINLIIFDEFHKVSDNNRGWLLETLITWFMIKQQQYNYKIILMSAIVSNNEEVNVWLGNDEFKPVLSEWTPSRRVYGVLNPDYQQTKIVRINKKKRQEFTPYHLIFKYQENGKVIEDVFTNIVEKGNTNGRWIKNYSKCDTKYDRCFKFITTLNNGKVLVYFFTKIDLERFIKYSDKYLPLKNDERIKHLKTFLESRLGSEHPLVNSILYGVAYHHGDLPIEVRKEIEKAYKADLIDILACTTTLSDGVNLPIKNFVLGSFTSYEGKYKLSIADFKNIVGRAGRAYIDTEGKIFLIFHPEYYEESKKSYFRQLLFCESQETNVSSSIIGELDSIYSILDQLEEVIELSIQDVEKSLLDFIDRLQVFIFSLYEEYINYIDSYDDLYELLMNSLFAQQVDDKVLDKFNKICIKYYNFLDELNKNTLEKFNKTGLSFRSNRILLEIINEISKNENEFDFRLQAIITPEIFQKILDLKEISPKPYYYKVGNKNVDYDIDHYNAFMSWVSGDGFLKIRDSIFYEDNNISNRTQTCANYINDMFLYKLPWAFSSLYALAEDDLMFADIILKDLPAKIKYGVQNSEAVKLCTLGIESRELANILALLYEKDSSKDPEWAIDKWILETSFFYFEKNIKGIDDISIRQIARVRTKLRNRTSFLRDIGKIICEVKGLQFYNYFALYSNKTINKDTQMLLNHEPQNLYDEFAIEVKTLKGEKIGYVPAEYSEEIFEYIQGDDDLKVEITRLTPRKVEVKITIGN</sequence>
<dbReference type="SMART" id="SM00490">
    <property type="entry name" value="HELICc"/>
    <property type="match status" value="1"/>
</dbReference>
<feature type="domain" description="Helicase ATP-binding" evidence="6">
    <location>
        <begin position="293"/>
        <end position="466"/>
    </location>
</feature>
<dbReference type="Gene3D" id="3.40.50.300">
    <property type="entry name" value="P-loop containing nucleotide triphosphate hydrolases"/>
    <property type="match status" value="2"/>
</dbReference>
<dbReference type="AlphaFoldDB" id="F4LSN3"/>
<dbReference type="PANTHER" id="PTHR47961">
    <property type="entry name" value="DNA POLYMERASE THETA, PUTATIVE (AFU_ORTHOLOGUE AFUA_1G05260)-RELATED"/>
    <property type="match status" value="1"/>
</dbReference>
<organism evidence="8 9">
    <name type="scientific">Tepidanaerobacter acetatoxydans (strain DSM 21804 / JCM 16047 / Re1)</name>
    <dbReference type="NCBI Taxonomy" id="1209989"/>
    <lineage>
        <taxon>Bacteria</taxon>
        <taxon>Bacillati</taxon>
        <taxon>Bacillota</taxon>
        <taxon>Clostridia</taxon>
        <taxon>Thermosediminibacterales</taxon>
        <taxon>Tepidanaerobacteraceae</taxon>
        <taxon>Tepidanaerobacter</taxon>
    </lineage>
</organism>
<dbReference type="InterPro" id="IPR027417">
    <property type="entry name" value="P-loop_NTPase"/>
</dbReference>
<dbReference type="GO" id="GO:0016818">
    <property type="term" value="F:hydrolase activity, acting on acid anhydrides, in phosphorus-containing anhydrides"/>
    <property type="evidence" value="ECO:0007669"/>
    <property type="project" value="InterPro"/>
</dbReference>
<dbReference type="PROSITE" id="PS51194">
    <property type="entry name" value="HELICASE_CTER"/>
    <property type="match status" value="1"/>
</dbReference>
<dbReference type="Pfam" id="PF00271">
    <property type="entry name" value="Helicase_C"/>
    <property type="match status" value="1"/>
</dbReference>
<dbReference type="SUPFAM" id="SSF52540">
    <property type="entry name" value="P-loop containing nucleoside triphosphate hydrolases"/>
    <property type="match status" value="1"/>
</dbReference>
<dbReference type="EMBL" id="HF563609">
    <property type="protein sequence ID" value="CCP27331.2"/>
    <property type="molecule type" value="Genomic_DNA"/>
</dbReference>
<dbReference type="InterPro" id="IPR011545">
    <property type="entry name" value="DEAD/DEAH_box_helicase_dom"/>
</dbReference>
<dbReference type="InterPro" id="IPR001650">
    <property type="entry name" value="Helicase_C-like"/>
</dbReference>
<dbReference type="PROSITE" id="PS51192">
    <property type="entry name" value="HELICASE_ATP_BIND_1"/>
    <property type="match status" value="1"/>
</dbReference>
<evidence type="ECO:0000256" key="5">
    <source>
        <dbReference type="ARBA" id="ARBA00022840"/>
    </source>
</evidence>
<dbReference type="GO" id="GO:0005524">
    <property type="term" value="F:ATP binding"/>
    <property type="evidence" value="ECO:0007669"/>
    <property type="project" value="UniProtKB-KW"/>
</dbReference>
<evidence type="ECO:0000313" key="9">
    <source>
        <dbReference type="Proteomes" id="UP000010802"/>
    </source>
</evidence>
<evidence type="ECO:0000256" key="4">
    <source>
        <dbReference type="ARBA" id="ARBA00022806"/>
    </source>
</evidence>
<dbReference type="Pfam" id="PF08797">
    <property type="entry name" value="HIRAN"/>
    <property type="match status" value="1"/>
</dbReference>
<dbReference type="Gene3D" id="3.30.70.2330">
    <property type="match status" value="1"/>
</dbReference>
<dbReference type="CDD" id="cd17921">
    <property type="entry name" value="DEXHc_Ski2"/>
    <property type="match status" value="1"/>
</dbReference>
<dbReference type="PANTHER" id="PTHR47961:SF6">
    <property type="entry name" value="DNA-DIRECTED DNA POLYMERASE"/>
    <property type="match status" value="1"/>
</dbReference>
<keyword evidence="4 8" id="KW-0347">Helicase</keyword>
<dbReference type="SMART" id="SM00487">
    <property type="entry name" value="DEXDc"/>
    <property type="match status" value="1"/>
</dbReference>
<dbReference type="GO" id="GO:0004386">
    <property type="term" value="F:helicase activity"/>
    <property type="evidence" value="ECO:0007669"/>
    <property type="project" value="UniProtKB-KW"/>
</dbReference>
<gene>
    <name evidence="8" type="ordered locus">TEPIRE1_2480</name>
</gene>
<keyword evidence="9" id="KW-1185">Reference proteome</keyword>
<protein>
    <submittedName>
        <fullName evidence="8">DEAD/DEAH box helicase domain protein</fullName>
    </submittedName>
</protein>
<dbReference type="eggNOG" id="COG1204">
    <property type="taxonomic scope" value="Bacteria"/>
</dbReference>
<keyword evidence="3" id="KW-0378">Hydrolase</keyword>
<keyword evidence="1" id="KW-0479">Metal-binding</keyword>
<dbReference type="OrthoDB" id="9815222at2"/>
<dbReference type="SMART" id="SM00910">
    <property type="entry name" value="HIRAN"/>
    <property type="match status" value="1"/>
</dbReference>
<dbReference type="RefSeq" id="WP_013779342.1">
    <property type="nucleotide sequence ID" value="NC_015519.1"/>
</dbReference>
<evidence type="ECO:0000256" key="2">
    <source>
        <dbReference type="ARBA" id="ARBA00022741"/>
    </source>
</evidence>
<dbReference type="InterPro" id="IPR014905">
    <property type="entry name" value="HIRAN"/>
</dbReference>
<name>F4LSN3_TEPAE</name>
<evidence type="ECO:0000256" key="1">
    <source>
        <dbReference type="ARBA" id="ARBA00022723"/>
    </source>
</evidence>
<dbReference type="HOGENOM" id="CLU_290657_0_0_9"/>
<reference evidence="9" key="1">
    <citation type="journal article" date="2013" name="Genome Announc.">
        <title>First genome sequence of a syntrophic acetate-oxidizing bacterium, Tepidanaerobacter acetatoxydans strain Re1.</title>
        <authorList>
            <person name="Manzoor S."/>
            <person name="Bongcam-Rudloff E."/>
            <person name="Schnurer A."/>
            <person name="Muller B."/>
        </authorList>
    </citation>
    <scope>NUCLEOTIDE SEQUENCE [LARGE SCALE GENOMIC DNA]</scope>
    <source>
        <strain evidence="9">Re1</strain>
    </source>
</reference>
<dbReference type="KEGG" id="tae:TepiRe1_2480"/>
<dbReference type="InterPro" id="IPR014001">
    <property type="entry name" value="Helicase_ATP-bd"/>
</dbReference>
<dbReference type="GO" id="GO:0003676">
    <property type="term" value="F:nucleic acid binding"/>
    <property type="evidence" value="ECO:0007669"/>
    <property type="project" value="InterPro"/>
</dbReference>
<dbReference type="KEGG" id="tep:TepRe1_2308"/>
<proteinExistence type="predicted"/>
<keyword evidence="5" id="KW-0067">ATP-binding</keyword>
<dbReference type="STRING" id="1209989.TepRe1_2308"/>
<feature type="domain" description="Helicase C-terminal" evidence="7">
    <location>
        <begin position="568"/>
        <end position="736"/>
    </location>
</feature>
<accession>F4LSN3</accession>
<evidence type="ECO:0000256" key="3">
    <source>
        <dbReference type="ARBA" id="ARBA00022801"/>
    </source>
</evidence>
<keyword evidence="2" id="KW-0547">Nucleotide-binding</keyword>
<evidence type="ECO:0000313" key="8">
    <source>
        <dbReference type="EMBL" id="CCP27331.2"/>
    </source>
</evidence>
<evidence type="ECO:0000259" key="7">
    <source>
        <dbReference type="PROSITE" id="PS51194"/>
    </source>
</evidence>
<dbReference type="InterPro" id="IPR050474">
    <property type="entry name" value="Hel308_SKI2-like"/>
</dbReference>
<evidence type="ECO:0000259" key="6">
    <source>
        <dbReference type="PROSITE" id="PS51192"/>
    </source>
</evidence>